<evidence type="ECO:0000313" key="2">
    <source>
        <dbReference type="Proteomes" id="UP000326268"/>
    </source>
</evidence>
<dbReference type="RefSeq" id="XP_031932574.1">
    <property type="nucleotide sequence ID" value="XM_032065185.1"/>
</dbReference>
<dbReference type="EMBL" id="ML737573">
    <property type="protein sequence ID" value="KAE8369493.1"/>
    <property type="molecule type" value="Genomic_DNA"/>
</dbReference>
<dbReference type="GeneID" id="43649631"/>
<protein>
    <submittedName>
        <fullName evidence="1">Uncharacterized protein</fullName>
    </submittedName>
</protein>
<proteinExistence type="predicted"/>
<name>A0A5N7AII2_9EURO</name>
<dbReference type="AlphaFoldDB" id="A0A5N7AII2"/>
<gene>
    <name evidence="1" type="ORF">BDV27DRAFT_120725</name>
</gene>
<reference evidence="1 2" key="1">
    <citation type="submission" date="2019-04" db="EMBL/GenBank/DDBJ databases">
        <title>Friends and foes A comparative genomics studyof 23 Aspergillus species from section Flavi.</title>
        <authorList>
            <consortium name="DOE Joint Genome Institute"/>
            <person name="Kjaerbolling I."/>
            <person name="Vesth T."/>
            <person name="Frisvad J.C."/>
            <person name="Nybo J.L."/>
            <person name="Theobald S."/>
            <person name="Kildgaard S."/>
            <person name="Isbrandt T."/>
            <person name="Kuo A."/>
            <person name="Sato A."/>
            <person name="Lyhne E.K."/>
            <person name="Kogle M.E."/>
            <person name="Wiebenga A."/>
            <person name="Kun R.S."/>
            <person name="Lubbers R.J."/>
            <person name="Makela M.R."/>
            <person name="Barry K."/>
            <person name="Chovatia M."/>
            <person name="Clum A."/>
            <person name="Daum C."/>
            <person name="Haridas S."/>
            <person name="He G."/>
            <person name="LaButti K."/>
            <person name="Lipzen A."/>
            <person name="Mondo S."/>
            <person name="Riley R."/>
            <person name="Salamov A."/>
            <person name="Simmons B.A."/>
            <person name="Magnuson J.K."/>
            <person name="Henrissat B."/>
            <person name="Mortensen U.H."/>
            <person name="Larsen T.O."/>
            <person name="Devries R.P."/>
            <person name="Grigoriev I.V."/>
            <person name="Machida M."/>
            <person name="Baker S.E."/>
            <person name="Andersen M.R."/>
        </authorList>
    </citation>
    <scope>NUCLEOTIDE SEQUENCE [LARGE SCALE GENOMIC DNA]</scope>
    <source>
        <strain evidence="1 2">CBS 763.97</strain>
    </source>
</reference>
<sequence length="72" mass="8134">MRVIVCQLPGPGSATLSFFFFFFLGYGGKCTHSIPQTKFMLSMIRPFHDPTPNTNLNSIQLVRIMIEKCIGH</sequence>
<accession>A0A5N7AII2</accession>
<organism evidence="1 2">
    <name type="scientific">Aspergillus caelatus</name>
    <dbReference type="NCBI Taxonomy" id="61420"/>
    <lineage>
        <taxon>Eukaryota</taxon>
        <taxon>Fungi</taxon>
        <taxon>Dikarya</taxon>
        <taxon>Ascomycota</taxon>
        <taxon>Pezizomycotina</taxon>
        <taxon>Eurotiomycetes</taxon>
        <taxon>Eurotiomycetidae</taxon>
        <taxon>Eurotiales</taxon>
        <taxon>Aspergillaceae</taxon>
        <taxon>Aspergillus</taxon>
        <taxon>Aspergillus subgen. Circumdati</taxon>
    </lineage>
</organism>
<evidence type="ECO:0000313" key="1">
    <source>
        <dbReference type="EMBL" id="KAE8369493.1"/>
    </source>
</evidence>
<dbReference type="Proteomes" id="UP000326268">
    <property type="component" value="Unassembled WGS sequence"/>
</dbReference>
<keyword evidence="2" id="KW-1185">Reference proteome</keyword>